<dbReference type="Gene3D" id="3.40.1550.10">
    <property type="entry name" value="CheC-like"/>
    <property type="match status" value="2"/>
</dbReference>
<evidence type="ECO:0000256" key="2">
    <source>
        <dbReference type="ARBA" id="ARBA00022801"/>
    </source>
</evidence>
<dbReference type="GO" id="GO:0006935">
    <property type="term" value="P:chemotaxis"/>
    <property type="evidence" value="ECO:0007669"/>
    <property type="project" value="UniProtKB-KW"/>
</dbReference>
<dbReference type="Proteomes" id="UP001139494">
    <property type="component" value="Unassembled WGS sequence"/>
</dbReference>
<keyword evidence="1" id="KW-0145">Chemotaxis</keyword>
<dbReference type="CDD" id="cd17911">
    <property type="entry name" value="CheC_ClassIII"/>
    <property type="match status" value="2"/>
</dbReference>
<dbReference type="InterPro" id="IPR028976">
    <property type="entry name" value="CheC-like_sf"/>
</dbReference>
<evidence type="ECO:0000259" key="3">
    <source>
        <dbReference type="Pfam" id="PF04509"/>
    </source>
</evidence>
<feature type="domain" description="CheC-like protein" evidence="3">
    <location>
        <begin position="104"/>
        <end position="132"/>
    </location>
</feature>
<reference evidence="4" key="1">
    <citation type="journal article" date="2023" name="Front. Microbiol.">
        <title>Genomic-based phylogenetic and metabolic analyses of the genus Natronomonas, and description of Natronomonas aquatica sp. nov.</title>
        <authorList>
            <person name="Garcia-Roldan A."/>
            <person name="Duran-Viseras A."/>
            <person name="de la Haba R.R."/>
            <person name="Corral P."/>
            <person name="Sanchez-Porro C."/>
            <person name="Ventosa A."/>
        </authorList>
    </citation>
    <scope>NUCLEOTIDE SEQUENCE</scope>
    <source>
        <strain evidence="4">F2-12</strain>
    </source>
</reference>
<dbReference type="EMBL" id="JAHLKM010000002">
    <property type="protein sequence ID" value="MCQ4332416.1"/>
    <property type="molecule type" value="Genomic_DNA"/>
</dbReference>
<proteinExistence type="predicted"/>
<name>A0A9R1CRM5_9EURY</name>
<protein>
    <submittedName>
        <fullName evidence="4">Chemotaxis protein CheC</fullName>
    </submittedName>
</protein>
<dbReference type="SUPFAM" id="SSF103039">
    <property type="entry name" value="CheC-like"/>
    <property type="match status" value="2"/>
</dbReference>
<keyword evidence="5" id="KW-1185">Reference proteome</keyword>
<evidence type="ECO:0000313" key="5">
    <source>
        <dbReference type="Proteomes" id="UP001139494"/>
    </source>
</evidence>
<dbReference type="RefSeq" id="WP_256028337.1">
    <property type="nucleotide sequence ID" value="NZ_JAHLKM010000002.1"/>
</dbReference>
<gene>
    <name evidence="4" type="ORF">KM295_02720</name>
</gene>
<evidence type="ECO:0000256" key="1">
    <source>
        <dbReference type="ARBA" id="ARBA00022500"/>
    </source>
</evidence>
<accession>A0A9R1CRM5</accession>
<evidence type="ECO:0000313" key="4">
    <source>
        <dbReference type="EMBL" id="MCQ4332416.1"/>
    </source>
</evidence>
<feature type="domain" description="CheC-like protein" evidence="3">
    <location>
        <begin position="293"/>
        <end position="329"/>
    </location>
</feature>
<comment type="caution">
    <text evidence="4">The sequence shown here is derived from an EMBL/GenBank/DDBJ whole genome shotgun (WGS) entry which is preliminary data.</text>
</comment>
<keyword evidence="2" id="KW-0378">Hydrolase</keyword>
<dbReference type="PANTHER" id="PTHR43693:SF1">
    <property type="entry name" value="PROTEIN PHOSPHATASE CHEZ"/>
    <property type="match status" value="1"/>
</dbReference>
<dbReference type="PANTHER" id="PTHR43693">
    <property type="entry name" value="PROTEIN PHOSPHATASE CHEZ"/>
    <property type="match status" value="1"/>
</dbReference>
<dbReference type="InterPro" id="IPR050992">
    <property type="entry name" value="CheZ_family_phosphatases"/>
</dbReference>
<dbReference type="Pfam" id="PF04509">
    <property type="entry name" value="CheC"/>
    <property type="match status" value="2"/>
</dbReference>
<sequence length="390" mass="41757">MKIAINQLEAYNHLASRGANQAARALSQIAGVRMRHDVTGVSLVTDDTLGEIFTGRQYVGVQVGLSGGLSGETVLIFDPESAGRLRKRLEARGADGSLVGGAFAELGNIMIGGFVDGWANHLNTSVDITPPTYIEASGTRILPRLTRRDAEEYGAFLFESRLEAVDGDLSVPIYLIPEYSEFVKLLEGQPDGLAVPAQKLTVFNGFASRSASRASEQIAQLTGLRTDVSVSQLRFLSFSDMSAEVGTDTYVSVVFELTGLPSGYFVAMFSEGSADRIAAAMTPGGVDSGGDGMTEAAIKELGNIITSGFIDSWANTLQSSIEHTPPEFVRDSGANVIRTVQNRLSKDQEYAFTIDTTIEIADREAEVQLYVLPDTRELTRALSALPAEAA</sequence>
<organism evidence="4 5">
    <name type="scientific">Natronomonas aquatica</name>
    <dbReference type="NCBI Taxonomy" id="2841590"/>
    <lineage>
        <taxon>Archaea</taxon>
        <taxon>Methanobacteriati</taxon>
        <taxon>Methanobacteriota</taxon>
        <taxon>Stenosarchaea group</taxon>
        <taxon>Halobacteria</taxon>
        <taxon>Halobacteriales</taxon>
        <taxon>Natronomonadaceae</taxon>
        <taxon>Natronomonas</taxon>
    </lineage>
</organism>
<dbReference type="AlphaFoldDB" id="A0A9R1CRM5"/>
<dbReference type="InterPro" id="IPR007597">
    <property type="entry name" value="CheC"/>
</dbReference>
<dbReference type="GO" id="GO:0016787">
    <property type="term" value="F:hydrolase activity"/>
    <property type="evidence" value="ECO:0007669"/>
    <property type="project" value="UniProtKB-KW"/>
</dbReference>